<feature type="non-terminal residue" evidence="2">
    <location>
        <position position="1"/>
    </location>
</feature>
<gene>
    <name evidence="2" type="ORF">DNTS_021505</name>
</gene>
<evidence type="ECO:0000313" key="3">
    <source>
        <dbReference type="Proteomes" id="UP000316079"/>
    </source>
</evidence>
<reference evidence="2 3" key="1">
    <citation type="journal article" date="2019" name="Sci. Data">
        <title>Hybrid genome assembly and annotation of Danionella translucida.</title>
        <authorList>
            <person name="Kadobianskyi M."/>
            <person name="Schulze L."/>
            <person name="Schuelke M."/>
            <person name="Judkewitz B."/>
        </authorList>
    </citation>
    <scope>NUCLEOTIDE SEQUENCE [LARGE SCALE GENOMIC DNA]</scope>
    <source>
        <strain evidence="2 3">Bolton</strain>
    </source>
</reference>
<dbReference type="AlphaFoldDB" id="A0A553RMH8"/>
<dbReference type="OrthoDB" id="5979581at2759"/>
<protein>
    <submittedName>
        <fullName evidence="2">Uncharacterized protein</fullName>
    </submittedName>
</protein>
<evidence type="ECO:0000313" key="2">
    <source>
        <dbReference type="EMBL" id="TRZ03390.1"/>
    </source>
</evidence>
<feature type="compositionally biased region" description="Polar residues" evidence="1">
    <location>
        <begin position="28"/>
        <end position="46"/>
    </location>
</feature>
<evidence type="ECO:0000256" key="1">
    <source>
        <dbReference type="SAM" id="MobiDB-lite"/>
    </source>
</evidence>
<dbReference type="Proteomes" id="UP000316079">
    <property type="component" value="Unassembled WGS sequence"/>
</dbReference>
<feature type="region of interest" description="Disordered" evidence="1">
    <location>
        <begin position="21"/>
        <end position="52"/>
    </location>
</feature>
<organism evidence="2 3">
    <name type="scientific">Danionella cerebrum</name>
    <dbReference type="NCBI Taxonomy" id="2873325"/>
    <lineage>
        <taxon>Eukaryota</taxon>
        <taxon>Metazoa</taxon>
        <taxon>Chordata</taxon>
        <taxon>Craniata</taxon>
        <taxon>Vertebrata</taxon>
        <taxon>Euteleostomi</taxon>
        <taxon>Actinopterygii</taxon>
        <taxon>Neopterygii</taxon>
        <taxon>Teleostei</taxon>
        <taxon>Ostariophysi</taxon>
        <taxon>Cypriniformes</taxon>
        <taxon>Danionidae</taxon>
        <taxon>Danioninae</taxon>
        <taxon>Danionella</taxon>
    </lineage>
</organism>
<accession>A0A553RMH8</accession>
<keyword evidence="3" id="KW-1185">Reference proteome</keyword>
<dbReference type="STRING" id="623744.A0A553RMH8"/>
<dbReference type="EMBL" id="SRMA01010381">
    <property type="protein sequence ID" value="TRZ03390.1"/>
    <property type="molecule type" value="Genomic_DNA"/>
</dbReference>
<sequence length="52" mass="5754">LLMSVFENSMKERIITENEPYDWEKSGTDSMMSATTPTAGQQNTRPTAAMVG</sequence>
<comment type="caution">
    <text evidence="2">The sequence shown here is derived from an EMBL/GenBank/DDBJ whole genome shotgun (WGS) entry which is preliminary data.</text>
</comment>
<name>A0A553RMH8_9TELE</name>
<proteinExistence type="predicted"/>